<evidence type="ECO:0000313" key="7">
    <source>
        <dbReference type="Proteomes" id="UP000604737"/>
    </source>
</evidence>
<dbReference type="NCBIfam" id="TIGR03396">
    <property type="entry name" value="PC_PLC"/>
    <property type="match status" value="1"/>
</dbReference>
<dbReference type="CDD" id="cd16014">
    <property type="entry name" value="PLC"/>
    <property type="match status" value="1"/>
</dbReference>
<dbReference type="SUPFAM" id="SSF49899">
    <property type="entry name" value="Concanavalin A-like lectins/glucanases"/>
    <property type="match status" value="2"/>
</dbReference>
<dbReference type="PROSITE" id="PS51318">
    <property type="entry name" value="TAT"/>
    <property type="match status" value="1"/>
</dbReference>
<comment type="caution">
    <text evidence="6">The sequence shown here is derived from an EMBL/GenBank/DDBJ whole genome shotgun (WGS) entry which is preliminary data.</text>
</comment>
<dbReference type="EMBL" id="BMYO01000010">
    <property type="protein sequence ID" value="GHD68477.1"/>
    <property type="molecule type" value="Genomic_DNA"/>
</dbReference>
<dbReference type="EC" id="3.1.4.3" evidence="2"/>
<gene>
    <name evidence="6" type="ORF">GCM10007350_33870</name>
</gene>
<name>A0ABQ3H4T3_9NEIS</name>
<dbReference type="Pfam" id="PF13385">
    <property type="entry name" value="Laminin_G_3"/>
    <property type="match status" value="2"/>
</dbReference>
<dbReference type="Gene3D" id="2.60.120.200">
    <property type="match status" value="2"/>
</dbReference>
<evidence type="ECO:0000256" key="2">
    <source>
        <dbReference type="ARBA" id="ARBA00012018"/>
    </source>
</evidence>
<dbReference type="PANTHER" id="PTHR31956:SF1">
    <property type="entry name" value="NON-SPECIFIC PHOSPHOLIPASE C1"/>
    <property type="match status" value="1"/>
</dbReference>
<accession>A0ABQ3H4T3</accession>
<protein>
    <recommendedName>
        <fullName evidence="2">phospholipase C</fullName>
        <ecNumber evidence="2">3.1.4.3</ecNumber>
    </recommendedName>
</protein>
<dbReference type="Pfam" id="PF05506">
    <property type="entry name" value="PLipase_C_C"/>
    <property type="match status" value="1"/>
</dbReference>
<reference evidence="7" key="1">
    <citation type="journal article" date="2019" name="Int. J. Syst. Evol. Microbiol.">
        <title>The Global Catalogue of Microorganisms (GCM) 10K type strain sequencing project: providing services to taxonomists for standard genome sequencing and annotation.</title>
        <authorList>
            <consortium name="The Broad Institute Genomics Platform"/>
            <consortium name="The Broad Institute Genome Sequencing Center for Infectious Disease"/>
            <person name="Wu L."/>
            <person name="Ma J."/>
        </authorList>
    </citation>
    <scope>NUCLEOTIDE SEQUENCE [LARGE SCALE GENOMIC DNA]</scope>
    <source>
        <strain evidence="7">KCTC 23701</strain>
    </source>
</reference>
<dbReference type="Pfam" id="PF10518">
    <property type="entry name" value="TAT_signal"/>
    <property type="match status" value="1"/>
</dbReference>
<sequence length="1230" mass="129916">MHSALPPVRGGDTTTEREMNRRNFLKYGGVGAALGALPLSLQKVLAAGTPSGGSLSSVAHVVILSQENRSFDHYLGTLNGVRGYNDPHPLRLPDGSSVFAQKSAAGQAIWPFRLNSATTNGQCMVDVAHDWATGRQAFNGGTMDKWIPNKGNYGMAYYSRADIPFHYALSDAFTTCDHYFCSADTSTNPNRLFLMSGSNGAGLWGNGASMNNDESKPFTWTTYAERLEAAGISWKMYQEADNYDDNALAWFANFKNAATTSNLYKRGMTRLARTQFAQDVANDALPAVSWIIAPAALSEHPNSSPNGGGDYAKIFLDALASNPAVWAKTVFIYTYDENGGIFDHVVPPIPPAGTTNEWSGGYPLGLGHRIPTWLISPWSVGGWVHSQASDHTSTIRFLERFTGVQEPNISAWRRSVCGDLMDGFDFVASGYGFPSTLPNTANLASDAAFACANLPAAQPNGEVAAPNIENGGARPLRPVAVQPNVDAAVDPATKKITLTLSNGGTQSAAFDIHGYGTLTFAPVFATVGSSAQTLVFDASAVASGRFDLAVHGPNSFYRRFAGNVLPTAWQGGAYPQVNVTPNPAGGVVTITIQNRAPVAITVNVDDYLAGARAPQTIAANASLTLNLATRSNWYDFMLLVGGDTGNVFVYEYCGHIEGGNSMTFPGRVAIPGVSPAPTPAPSPVPTPAPGAGFTAALLSGMTHYYRLESTGSDDVGGSALGTVGPVTYDAAGKFGSALTLDAKQAAAAFLPFDMAKGPASFTLGFWVKMPAGMTTETSVMANKDWATGKNAGISIGTTSDGRFKFNIGDGTNRADGYIAMVTGAWVYMALALDTANKKLVCYASNAAGTVSTTTVSYSNVTGNIVPGYNRWALNEDGRGDYYSRFPTERYLLAFDDMAVWNRVLAASDIQAIASAGQPIDSLRTAPTPAPSAWSSALLTGLAHYHRFDADGSDDVAAGTATIAGTATYPASQYGNGIRLDALQAAAAFLPYDVSAASNAFTLGFWVRMPSGMGTNMTSIVANKDWATGKNAGISIGGSGDGRFKFNIGDGTNRADGYLAMPLDTWCYVAICVDKSAKTMRCYASQSATDVRETVLGFGNVTGNIVPGYGRWALNEDARGDYYSRYPAERFALGFDDVAVWTRALGIDEIKAIAASGQPIASLRGGTQALAATMSLNAAVCAAPWVSATTYAAGERASYGGRNYRAKWVTQGEQPDRNSGSARPWEDLGIC</sequence>
<dbReference type="Pfam" id="PF02839">
    <property type="entry name" value="CBM_5_12"/>
    <property type="match status" value="1"/>
</dbReference>
<proteinExistence type="inferred from homology"/>
<feature type="region of interest" description="Disordered" evidence="4">
    <location>
        <begin position="1209"/>
        <end position="1230"/>
    </location>
</feature>
<evidence type="ECO:0000256" key="1">
    <source>
        <dbReference type="ARBA" id="ARBA00009717"/>
    </source>
</evidence>
<feature type="domain" description="Chitin-binding type-3" evidence="5">
    <location>
        <begin position="1181"/>
        <end position="1227"/>
    </location>
</feature>
<dbReference type="InterPro" id="IPR013320">
    <property type="entry name" value="ConA-like_dom_sf"/>
</dbReference>
<dbReference type="InterPro" id="IPR008475">
    <property type="entry name" value="PLipase_C_C"/>
</dbReference>
<feature type="compositionally biased region" description="Polar residues" evidence="4">
    <location>
        <begin position="1210"/>
        <end position="1220"/>
    </location>
</feature>
<evidence type="ECO:0000259" key="5">
    <source>
        <dbReference type="SMART" id="SM00495"/>
    </source>
</evidence>
<dbReference type="PANTHER" id="PTHR31956">
    <property type="entry name" value="NON-SPECIFIC PHOSPHOLIPASE C4-RELATED"/>
    <property type="match status" value="1"/>
</dbReference>
<dbReference type="Pfam" id="PF04185">
    <property type="entry name" value="Phosphoesterase"/>
    <property type="match status" value="1"/>
</dbReference>
<comment type="similarity">
    <text evidence="1">Belongs to the bacterial phospholipase C family.</text>
</comment>
<keyword evidence="3" id="KW-0378">Hydrolase</keyword>
<keyword evidence="7" id="KW-1185">Reference proteome</keyword>
<dbReference type="InterPro" id="IPR019546">
    <property type="entry name" value="TAT_signal_bac_arc"/>
</dbReference>
<dbReference type="Gene3D" id="2.10.10.20">
    <property type="entry name" value="Carbohydrate-binding module superfamily 5/12"/>
    <property type="match status" value="1"/>
</dbReference>
<dbReference type="InterPro" id="IPR007312">
    <property type="entry name" value="Phosphoesterase"/>
</dbReference>
<dbReference type="CDD" id="cd12215">
    <property type="entry name" value="ChiC_BD"/>
    <property type="match status" value="1"/>
</dbReference>
<evidence type="ECO:0000313" key="6">
    <source>
        <dbReference type="EMBL" id="GHD68477.1"/>
    </source>
</evidence>
<dbReference type="InterPro" id="IPR036573">
    <property type="entry name" value="CBM_sf_5/12"/>
</dbReference>
<evidence type="ECO:0000256" key="4">
    <source>
        <dbReference type="SAM" id="MobiDB-lite"/>
    </source>
</evidence>
<organism evidence="6 7">
    <name type="scientific">Jeongeupia chitinilytica</name>
    <dbReference type="NCBI Taxonomy" id="1041641"/>
    <lineage>
        <taxon>Bacteria</taxon>
        <taxon>Pseudomonadati</taxon>
        <taxon>Pseudomonadota</taxon>
        <taxon>Betaproteobacteria</taxon>
        <taxon>Neisseriales</taxon>
        <taxon>Chitinibacteraceae</taxon>
        <taxon>Jeongeupia</taxon>
    </lineage>
</organism>
<dbReference type="InterPro" id="IPR017850">
    <property type="entry name" value="Alkaline_phosphatase_core_sf"/>
</dbReference>
<dbReference type="InterPro" id="IPR017767">
    <property type="entry name" value="PC-PLC"/>
</dbReference>
<dbReference type="InterPro" id="IPR006311">
    <property type="entry name" value="TAT_signal"/>
</dbReference>
<dbReference type="SUPFAM" id="SSF51055">
    <property type="entry name" value="Carbohydrate binding domain"/>
    <property type="match status" value="1"/>
</dbReference>
<dbReference type="Proteomes" id="UP000604737">
    <property type="component" value="Unassembled WGS sequence"/>
</dbReference>
<dbReference type="InterPro" id="IPR003610">
    <property type="entry name" value="CBM5/12"/>
</dbReference>
<dbReference type="Gene3D" id="3.40.720.10">
    <property type="entry name" value="Alkaline Phosphatase, subunit A"/>
    <property type="match status" value="2"/>
</dbReference>
<dbReference type="SMART" id="SM00495">
    <property type="entry name" value="ChtBD3"/>
    <property type="match status" value="1"/>
</dbReference>
<evidence type="ECO:0000256" key="3">
    <source>
        <dbReference type="ARBA" id="ARBA00022801"/>
    </source>
</evidence>